<reference evidence="4" key="4">
    <citation type="journal article" date="2008" name="Nucleic Acids Res.">
        <title>The rice annotation project database (RAP-DB): 2008 update.</title>
        <authorList>
            <consortium name="The rice annotation project (RAP)"/>
        </authorList>
    </citation>
    <scope>GENOME REANNOTATION</scope>
    <source>
        <strain evidence="4">cv. Nipponbare</strain>
    </source>
</reference>
<evidence type="ECO:0000256" key="1">
    <source>
        <dbReference type="SAM" id="MobiDB-lite"/>
    </source>
</evidence>
<proteinExistence type="predicted"/>
<dbReference type="Proteomes" id="UP000000763">
    <property type="component" value="Chromosome 7"/>
</dbReference>
<gene>
    <name evidence="2" type="primary">OJ1136_F08.111</name>
    <name evidence="3" type="synonym">P0045A07.135</name>
</gene>
<evidence type="ECO:0000313" key="2">
    <source>
        <dbReference type="EMBL" id="BAC16177.1"/>
    </source>
</evidence>
<feature type="compositionally biased region" description="Low complexity" evidence="1">
    <location>
        <begin position="8"/>
        <end position="41"/>
    </location>
</feature>
<dbReference type="EMBL" id="AP005479">
    <property type="protein sequence ID" value="BAD31504.1"/>
    <property type="molecule type" value="Genomic_DNA"/>
</dbReference>
<dbReference type="AlphaFoldDB" id="Q8H2Q4"/>
<accession>Q8H2Q4</accession>
<name>Q8H2Q4_ORYSJ</name>
<sequence length="88" mass="9035">MIERAEVRGAGARRAATADTRRAAAGVRRAAAGAQRLRPAGPSHEEGSRGGASGRAPAAEAVGGAFPRRRRSPRQLGGRPARRRTAGA</sequence>
<reference evidence="3" key="2">
    <citation type="submission" date="2002-06" db="EMBL/GenBank/DDBJ databases">
        <title>Oryza sativa nipponbare(GA3) genomic DNA, chromosome 7, PAC clone:P0045A07.</title>
        <authorList>
            <person name="Sasaki T."/>
            <person name="Matsumoto T."/>
            <person name="Katayose Y."/>
        </authorList>
    </citation>
    <scope>NUCLEOTIDE SEQUENCE</scope>
</reference>
<reference evidence="2" key="1">
    <citation type="submission" date="2002-06" db="EMBL/GenBank/DDBJ databases">
        <title>Oryza sativa nipponbare(GA3) genomic DNA, chromosome 7, BAC clone:OJ1136_F08.</title>
        <authorList>
            <person name="Sasaki T."/>
            <person name="Matsumoto T."/>
            <person name="Katayose Y."/>
        </authorList>
    </citation>
    <scope>NUCLEOTIDE SEQUENCE</scope>
</reference>
<evidence type="ECO:0000313" key="3">
    <source>
        <dbReference type="EMBL" id="BAD31504.1"/>
    </source>
</evidence>
<feature type="compositionally biased region" description="Low complexity" evidence="1">
    <location>
        <begin position="54"/>
        <end position="66"/>
    </location>
</feature>
<reference evidence="4" key="3">
    <citation type="journal article" date="2005" name="Nature">
        <title>The map-based sequence of the rice genome.</title>
        <authorList>
            <consortium name="International rice genome sequencing project (IRGSP)"/>
            <person name="Matsumoto T."/>
            <person name="Wu J."/>
            <person name="Kanamori H."/>
            <person name="Katayose Y."/>
            <person name="Fujisawa M."/>
            <person name="Namiki N."/>
            <person name="Mizuno H."/>
            <person name="Yamamoto K."/>
            <person name="Antonio B.A."/>
            <person name="Baba T."/>
            <person name="Sakata K."/>
            <person name="Nagamura Y."/>
            <person name="Aoki H."/>
            <person name="Arikawa K."/>
            <person name="Arita K."/>
            <person name="Bito T."/>
            <person name="Chiden Y."/>
            <person name="Fujitsuka N."/>
            <person name="Fukunaka R."/>
            <person name="Hamada M."/>
            <person name="Harada C."/>
            <person name="Hayashi A."/>
            <person name="Hijishita S."/>
            <person name="Honda M."/>
            <person name="Hosokawa S."/>
            <person name="Ichikawa Y."/>
            <person name="Idonuma A."/>
            <person name="Iijima M."/>
            <person name="Ikeda M."/>
            <person name="Ikeno M."/>
            <person name="Ito K."/>
            <person name="Ito S."/>
            <person name="Ito T."/>
            <person name="Ito Y."/>
            <person name="Ito Y."/>
            <person name="Iwabuchi A."/>
            <person name="Kamiya K."/>
            <person name="Karasawa W."/>
            <person name="Kurita K."/>
            <person name="Katagiri S."/>
            <person name="Kikuta A."/>
            <person name="Kobayashi H."/>
            <person name="Kobayashi N."/>
            <person name="Machita K."/>
            <person name="Maehara T."/>
            <person name="Masukawa M."/>
            <person name="Mizubayashi T."/>
            <person name="Mukai Y."/>
            <person name="Nagasaki H."/>
            <person name="Nagata Y."/>
            <person name="Naito S."/>
            <person name="Nakashima M."/>
            <person name="Nakama Y."/>
            <person name="Nakamichi Y."/>
            <person name="Nakamura M."/>
            <person name="Meguro A."/>
            <person name="Negishi M."/>
            <person name="Ohta I."/>
            <person name="Ohta T."/>
            <person name="Okamoto M."/>
            <person name="Ono N."/>
            <person name="Saji S."/>
            <person name="Sakaguchi M."/>
            <person name="Sakai K."/>
            <person name="Shibata M."/>
            <person name="Shimokawa T."/>
            <person name="Song J."/>
            <person name="Takazaki Y."/>
            <person name="Terasawa K."/>
            <person name="Tsugane M."/>
            <person name="Tsuji K."/>
            <person name="Ueda S."/>
            <person name="Waki K."/>
            <person name="Yamagata H."/>
            <person name="Yamamoto M."/>
            <person name="Yamamoto S."/>
            <person name="Yamane H."/>
            <person name="Yoshiki S."/>
            <person name="Yoshihara R."/>
            <person name="Yukawa K."/>
            <person name="Zhong H."/>
            <person name="Yano M."/>
            <person name="Yuan Q."/>
            <person name="Ouyang S."/>
            <person name="Liu J."/>
            <person name="Jones K.M."/>
            <person name="Gansberger K."/>
            <person name="Moffat K."/>
            <person name="Hill J."/>
            <person name="Bera J."/>
            <person name="Fadrosh D."/>
            <person name="Jin S."/>
            <person name="Johri S."/>
            <person name="Kim M."/>
            <person name="Overton L."/>
            <person name="Reardon M."/>
            <person name="Tsitrin T."/>
            <person name="Vuong H."/>
            <person name="Weaver B."/>
            <person name="Ciecko A."/>
            <person name="Tallon L."/>
            <person name="Jackson J."/>
            <person name="Pai G."/>
            <person name="Aken S.V."/>
            <person name="Utterback T."/>
            <person name="Reidmuller S."/>
            <person name="Feldblyum T."/>
            <person name="Hsiao J."/>
            <person name="Zismann V."/>
            <person name="Iobst S."/>
            <person name="de Vazeille A.R."/>
            <person name="Buell C.R."/>
            <person name="Ying K."/>
            <person name="Li Y."/>
            <person name="Lu T."/>
            <person name="Huang Y."/>
            <person name="Zhao Q."/>
            <person name="Feng Q."/>
            <person name="Zhang L."/>
            <person name="Zhu J."/>
            <person name="Weng Q."/>
            <person name="Mu J."/>
            <person name="Lu Y."/>
            <person name="Fan D."/>
            <person name="Liu Y."/>
            <person name="Guan J."/>
            <person name="Zhang Y."/>
            <person name="Yu S."/>
            <person name="Liu X."/>
            <person name="Zhang Y."/>
            <person name="Hong G."/>
            <person name="Han B."/>
            <person name="Choisne N."/>
            <person name="Demange N."/>
            <person name="Orjeda G."/>
            <person name="Samain S."/>
            <person name="Cattolico L."/>
            <person name="Pelletier E."/>
            <person name="Couloux A."/>
            <person name="Segurens B."/>
            <person name="Wincker P."/>
            <person name="D'Hont A."/>
            <person name="Scarpelli C."/>
            <person name="Weissenbach J."/>
            <person name="Salanoubat M."/>
            <person name="Quetier F."/>
            <person name="Yu Y."/>
            <person name="Kim H.R."/>
            <person name="Rambo T."/>
            <person name="Currie J."/>
            <person name="Collura K."/>
            <person name="Luo M."/>
            <person name="Yang T."/>
            <person name="Ammiraju J.S.S."/>
            <person name="Engler F."/>
            <person name="Soderlund C."/>
            <person name="Wing R.A."/>
            <person name="Palmer L.E."/>
            <person name="de la Bastide M."/>
            <person name="Spiegel L."/>
            <person name="Nascimento L."/>
            <person name="Zutavern T."/>
            <person name="O'Shaughnessy A."/>
            <person name="Dike S."/>
            <person name="Dedhia N."/>
            <person name="Preston R."/>
            <person name="Balija V."/>
            <person name="McCombie W.R."/>
            <person name="Chow T."/>
            <person name="Chen H."/>
            <person name="Chung M."/>
            <person name="Chen C."/>
            <person name="Shaw J."/>
            <person name="Wu H."/>
            <person name="Hsiao K."/>
            <person name="Chao Y."/>
            <person name="Chu M."/>
            <person name="Cheng C."/>
            <person name="Hour A."/>
            <person name="Lee P."/>
            <person name="Lin S."/>
            <person name="Lin Y."/>
            <person name="Liou J."/>
            <person name="Liu S."/>
            <person name="Hsing Y."/>
            <person name="Raghuvanshi S."/>
            <person name="Mohanty A."/>
            <person name="Bharti A.K."/>
            <person name="Gaur A."/>
            <person name="Gupta V."/>
            <person name="Kumar D."/>
            <person name="Ravi V."/>
            <person name="Vij S."/>
            <person name="Kapur A."/>
            <person name="Khurana P."/>
            <person name="Khurana P."/>
            <person name="Khurana J.P."/>
            <person name="Tyagi A.K."/>
            <person name="Gaikwad K."/>
            <person name="Singh A."/>
            <person name="Dalal V."/>
            <person name="Srivastava S."/>
            <person name="Dixit A."/>
            <person name="Pal A.K."/>
            <person name="Ghazi I.A."/>
            <person name="Yadav M."/>
            <person name="Pandit A."/>
            <person name="Bhargava A."/>
            <person name="Sureshbabu K."/>
            <person name="Batra K."/>
            <person name="Sharma T.R."/>
            <person name="Mohapatra T."/>
            <person name="Singh N.K."/>
            <person name="Messing J."/>
            <person name="Nelson A.B."/>
            <person name="Fuks G."/>
            <person name="Kavchok S."/>
            <person name="Keizer G."/>
            <person name="Linton E."/>
            <person name="Llaca V."/>
            <person name="Song R."/>
            <person name="Tanyolac B."/>
            <person name="Young S."/>
            <person name="Ho-Il K."/>
            <person name="Hahn J.H."/>
            <person name="Sangsakoo G."/>
            <person name="Vanavichit A."/>
            <person name="de Mattos Luiz.A.T."/>
            <person name="Zimmer P.D."/>
            <person name="Malone G."/>
            <person name="Dellagostin O."/>
            <person name="de Oliveira A.C."/>
            <person name="Bevan M."/>
            <person name="Bancroft I."/>
            <person name="Minx P."/>
            <person name="Cordum H."/>
            <person name="Wilson R."/>
            <person name="Cheng Z."/>
            <person name="Jin W."/>
            <person name="Jiang J."/>
            <person name="Leong S.A."/>
            <person name="Iwama H."/>
            <person name="Gojobori T."/>
            <person name="Itoh T."/>
            <person name="Niimura Y."/>
            <person name="Fujii Y."/>
            <person name="Habara T."/>
            <person name="Sakai H."/>
            <person name="Sato Y."/>
            <person name="Wilson G."/>
            <person name="Kumar K."/>
            <person name="McCouch S."/>
            <person name="Juretic N."/>
            <person name="Hoen D."/>
            <person name="Wright S."/>
            <person name="Bruskiewich R."/>
            <person name="Bureau T."/>
            <person name="Miyao A."/>
            <person name="Hirochika H."/>
            <person name="Nishikawa T."/>
            <person name="Kadowaki K."/>
            <person name="Sugiura M."/>
            <person name="Burr B."/>
            <person name="Sasaki T."/>
        </authorList>
    </citation>
    <scope>NUCLEOTIDE SEQUENCE [LARGE SCALE GENOMIC DNA]</scope>
    <source>
        <strain evidence="4">cv. Nipponbare</strain>
    </source>
</reference>
<organism evidence="2 4">
    <name type="scientific">Oryza sativa subsp. japonica</name>
    <name type="common">Rice</name>
    <dbReference type="NCBI Taxonomy" id="39947"/>
    <lineage>
        <taxon>Eukaryota</taxon>
        <taxon>Viridiplantae</taxon>
        <taxon>Streptophyta</taxon>
        <taxon>Embryophyta</taxon>
        <taxon>Tracheophyta</taxon>
        <taxon>Spermatophyta</taxon>
        <taxon>Magnoliopsida</taxon>
        <taxon>Liliopsida</taxon>
        <taxon>Poales</taxon>
        <taxon>Poaceae</taxon>
        <taxon>BOP clade</taxon>
        <taxon>Oryzoideae</taxon>
        <taxon>Oryzeae</taxon>
        <taxon>Oryzinae</taxon>
        <taxon>Oryza</taxon>
        <taxon>Oryza sativa</taxon>
    </lineage>
</organism>
<dbReference type="EMBL" id="AP005465">
    <property type="protein sequence ID" value="BAC16177.1"/>
    <property type="molecule type" value="Genomic_DNA"/>
</dbReference>
<evidence type="ECO:0000313" key="4">
    <source>
        <dbReference type="Proteomes" id="UP000000763"/>
    </source>
</evidence>
<protein>
    <submittedName>
        <fullName evidence="2">Uncharacterized protein</fullName>
    </submittedName>
</protein>
<feature type="region of interest" description="Disordered" evidence="1">
    <location>
        <begin position="1"/>
        <end position="88"/>
    </location>
</feature>